<feature type="compositionally biased region" description="Polar residues" evidence="1">
    <location>
        <begin position="583"/>
        <end position="592"/>
    </location>
</feature>
<organism evidence="2 3">
    <name type="scientific">Ophiocordyceps sinensis</name>
    <dbReference type="NCBI Taxonomy" id="72228"/>
    <lineage>
        <taxon>Eukaryota</taxon>
        <taxon>Fungi</taxon>
        <taxon>Dikarya</taxon>
        <taxon>Ascomycota</taxon>
        <taxon>Pezizomycotina</taxon>
        <taxon>Sordariomycetes</taxon>
        <taxon>Hypocreomycetidae</taxon>
        <taxon>Hypocreales</taxon>
        <taxon>Ophiocordycipitaceae</taxon>
        <taxon>Ophiocordyceps</taxon>
    </lineage>
</organism>
<dbReference type="InterPro" id="IPR032675">
    <property type="entry name" value="LRR_dom_sf"/>
</dbReference>
<proteinExistence type="predicted"/>
<feature type="region of interest" description="Disordered" evidence="1">
    <location>
        <begin position="564"/>
        <end position="592"/>
    </location>
</feature>
<evidence type="ECO:0000313" key="3">
    <source>
        <dbReference type="Proteomes" id="UP000557566"/>
    </source>
</evidence>
<gene>
    <name evidence="2" type="ORF">G6O67_001586</name>
</gene>
<accession>A0A8H4V8Z2</accession>
<dbReference type="AlphaFoldDB" id="A0A8H4V8Z2"/>
<dbReference type="SUPFAM" id="SSF52047">
    <property type="entry name" value="RNI-like"/>
    <property type="match status" value="1"/>
</dbReference>
<feature type="region of interest" description="Disordered" evidence="1">
    <location>
        <begin position="311"/>
        <end position="331"/>
    </location>
</feature>
<feature type="region of interest" description="Disordered" evidence="1">
    <location>
        <begin position="23"/>
        <end position="47"/>
    </location>
</feature>
<protein>
    <submittedName>
        <fullName evidence="2">Uncharacterized protein</fullName>
    </submittedName>
</protein>
<comment type="caution">
    <text evidence="2">The sequence shown here is derived from an EMBL/GenBank/DDBJ whole genome shotgun (WGS) entry which is preliminary data.</text>
</comment>
<dbReference type="Gene3D" id="3.80.10.10">
    <property type="entry name" value="Ribonuclease Inhibitor"/>
    <property type="match status" value="1"/>
</dbReference>
<dbReference type="EMBL" id="JAAVMX010000002">
    <property type="protein sequence ID" value="KAF4512447.1"/>
    <property type="molecule type" value="Genomic_DNA"/>
</dbReference>
<name>A0A8H4V8Z2_9HYPO</name>
<keyword evidence="3" id="KW-1185">Reference proteome</keyword>
<evidence type="ECO:0000256" key="1">
    <source>
        <dbReference type="SAM" id="MobiDB-lite"/>
    </source>
</evidence>
<sequence length="721" mass="77443">MSSTMTMPPGVMPAGLYVIPEHPNTEFRPSVGRSTAPRPSTAGSPYPGYPSLHLPLGRHKSAEYVPVPMPLKRPKKLSRTWGNSYPASRSYEDLGLTATNSARRIMAGYQGPELSGATTGFRQPKGSESRAKKPGVMLASLPGEVVDVILKMLKEQHLGGRSDSCATCWMRDLCSLSLCSPSLLRTARRALYEDVRLDGPDSAARKKRLKTTHGPRMELLCRTLRASPDLAGLVRSLKVPEPDVFVGASGSKGQPSMDKYVESVAALVMACPNLERLSGPVLSPDDGPLRRLLHALATRSNLRDMSWLVESSSRRPPAQQSCSEGAAPGEDAALARRRQDQGVAFVEQHRNWTRLSRLAIHCVPEATLTPDDWLATTLTGLPALQHLHLSGLGADVFDDATLLSLPRLKTLSLTSMPGVSSSGLSSFATRPNSMALRKLHVRHTPLTSLPAVARILSHLTRLVAFSLVQSFAPLMPETDSFVLLMMPYLASASVSKLHWAIASPAGRASAADDILARSIEAGGFPALRTLRAPNDASGVFQALCRPVESIELPNDRSRGLALVRASPGSAPTSPTQHLLPKSPTASSLPSMTLSAPPTCSNLVLARLAAQSRIDDARDAPRFRVQVEDGDGQLVEAFGTGGYVGTVGSNIDYCLEPDAGSVDEGGGLVDVTDVLAEGVERAERDGCCDGSWNRRGGGGADKKDRERWWHTKRGRWTRVSLD</sequence>
<dbReference type="Proteomes" id="UP000557566">
    <property type="component" value="Unassembled WGS sequence"/>
</dbReference>
<dbReference type="OrthoDB" id="3210378at2759"/>
<evidence type="ECO:0000313" key="2">
    <source>
        <dbReference type="EMBL" id="KAF4512447.1"/>
    </source>
</evidence>
<reference evidence="2 3" key="1">
    <citation type="journal article" date="2020" name="Genome Biol. Evol.">
        <title>A new high-quality draft genome assembly of the Chinese cordyceps Ophiocordyceps sinensis.</title>
        <authorList>
            <person name="Shu R."/>
            <person name="Zhang J."/>
            <person name="Meng Q."/>
            <person name="Zhang H."/>
            <person name="Zhou G."/>
            <person name="Li M."/>
            <person name="Wu P."/>
            <person name="Zhao Y."/>
            <person name="Chen C."/>
            <person name="Qin Q."/>
        </authorList>
    </citation>
    <scope>NUCLEOTIDE SEQUENCE [LARGE SCALE GENOMIC DNA]</scope>
    <source>
        <strain evidence="2 3">IOZ07</strain>
    </source>
</reference>